<dbReference type="AlphaFoldDB" id="A0A4V3I6L5"/>
<evidence type="ECO:0000256" key="1">
    <source>
        <dbReference type="ARBA" id="ARBA00023015"/>
    </source>
</evidence>
<evidence type="ECO:0000256" key="3">
    <source>
        <dbReference type="ARBA" id="ARBA00023163"/>
    </source>
</evidence>
<protein>
    <submittedName>
        <fullName evidence="5">GntR family transcriptional regulator</fullName>
    </submittedName>
</protein>
<dbReference type="Pfam" id="PF07729">
    <property type="entry name" value="FCD"/>
    <property type="match status" value="1"/>
</dbReference>
<proteinExistence type="predicted"/>
<dbReference type="InterPro" id="IPR008920">
    <property type="entry name" value="TF_FadR/GntR_C"/>
</dbReference>
<evidence type="ECO:0000259" key="4">
    <source>
        <dbReference type="PROSITE" id="PS50949"/>
    </source>
</evidence>
<feature type="domain" description="HTH gntR-type" evidence="4">
    <location>
        <begin position="4"/>
        <end position="71"/>
    </location>
</feature>
<evidence type="ECO:0000256" key="2">
    <source>
        <dbReference type="ARBA" id="ARBA00023125"/>
    </source>
</evidence>
<dbReference type="EMBL" id="SOEZ01000035">
    <property type="protein sequence ID" value="TFB52449.1"/>
    <property type="molecule type" value="Genomic_DNA"/>
</dbReference>
<sequence length="211" mass="23682">MPAQRDSDIAYATLQEMIVDLRLPPGTVVNESALASELGFGRVPVREALARLAKDRFVTIMPRRGTAVTPLTLPDVLDIFEAREAIECGVAYIAAARASEEDLAALRTLVESADRDRESTDYEQFLLDDHAVHVTLVHMVKNALLQDAADRLLLHSLRFWRMHWKNRPPSKDAMLSNADLLSALESRDPVRAETAMRDHLNTSRQLVQILF</sequence>
<keyword evidence="6" id="KW-1185">Reference proteome</keyword>
<keyword evidence="3" id="KW-0804">Transcription</keyword>
<dbReference type="PROSITE" id="PS50949">
    <property type="entry name" value="HTH_GNTR"/>
    <property type="match status" value="1"/>
</dbReference>
<dbReference type="RefSeq" id="WP_134489287.1">
    <property type="nucleotide sequence ID" value="NZ_SOEZ01000035.1"/>
</dbReference>
<dbReference type="InterPro" id="IPR011711">
    <property type="entry name" value="GntR_C"/>
</dbReference>
<dbReference type="SUPFAM" id="SSF46785">
    <property type="entry name" value="Winged helix' DNA-binding domain"/>
    <property type="match status" value="1"/>
</dbReference>
<gene>
    <name evidence="5" type="ORF">E3O23_06440</name>
</gene>
<dbReference type="InterPro" id="IPR036388">
    <property type="entry name" value="WH-like_DNA-bd_sf"/>
</dbReference>
<dbReference type="PANTHER" id="PTHR43537">
    <property type="entry name" value="TRANSCRIPTIONAL REGULATOR, GNTR FAMILY"/>
    <property type="match status" value="1"/>
</dbReference>
<dbReference type="Proteomes" id="UP000297866">
    <property type="component" value="Unassembled WGS sequence"/>
</dbReference>
<dbReference type="SUPFAM" id="SSF48008">
    <property type="entry name" value="GntR ligand-binding domain-like"/>
    <property type="match status" value="1"/>
</dbReference>
<dbReference type="OrthoDB" id="8680240at2"/>
<comment type="caution">
    <text evidence="5">The sequence shown here is derived from an EMBL/GenBank/DDBJ whole genome shotgun (WGS) entry which is preliminary data.</text>
</comment>
<dbReference type="PANTHER" id="PTHR43537:SF49">
    <property type="entry name" value="TRANSCRIPTIONAL REGULATORY PROTEIN"/>
    <property type="match status" value="1"/>
</dbReference>
<name>A0A4V3I6L5_9MICO</name>
<reference evidence="5 6" key="1">
    <citation type="submission" date="2019-03" db="EMBL/GenBank/DDBJ databases">
        <title>Genomics of glacier-inhabiting Cryobacterium strains.</title>
        <authorList>
            <person name="Liu Q."/>
            <person name="Xin Y.-H."/>
        </authorList>
    </citation>
    <scope>NUCLEOTIDE SEQUENCE [LARGE SCALE GENOMIC DNA]</scope>
    <source>
        <strain evidence="5 6">Sr47</strain>
    </source>
</reference>
<evidence type="ECO:0000313" key="6">
    <source>
        <dbReference type="Proteomes" id="UP000297866"/>
    </source>
</evidence>
<dbReference type="GO" id="GO:0003700">
    <property type="term" value="F:DNA-binding transcription factor activity"/>
    <property type="evidence" value="ECO:0007669"/>
    <property type="project" value="InterPro"/>
</dbReference>
<dbReference type="InterPro" id="IPR036390">
    <property type="entry name" value="WH_DNA-bd_sf"/>
</dbReference>
<organism evidence="5 6">
    <name type="scientific">Cryobacterium tagatosivorans</name>
    <dbReference type="NCBI Taxonomy" id="1259199"/>
    <lineage>
        <taxon>Bacteria</taxon>
        <taxon>Bacillati</taxon>
        <taxon>Actinomycetota</taxon>
        <taxon>Actinomycetes</taxon>
        <taxon>Micrococcales</taxon>
        <taxon>Microbacteriaceae</taxon>
        <taxon>Cryobacterium</taxon>
    </lineage>
</organism>
<dbReference type="InterPro" id="IPR000524">
    <property type="entry name" value="Tscrpt_reg_HTH_GntR"/>
</dbReference>
<dbReference type="SMART" id="SM00895">
    <property type="entry name" value="FCD"/>
    <property type="match status" value="1"/>
</dbReference>
<dbReference type="GO" id="GO:0003677">
    <property type="term" value="F:DNA binding"/>
    <property type="evidence" value="ECO:0007669"/>
    <property type="project" value="UniProtKB-KW"/>
</dbReference>
<evidence type="ECO:0000313" key="5">
    <source>
        <dbReference type="EMBL" id="TFB52449.1"/>
    </source>
</evidence>
<keyword evidence="2" id="KW-0238">DNA-binding</keyword>
<dbReference type="SMART" id="SM00345">
    <property type="entry name" value="HTH_GNTR"/>
    <property type="match status" value="1"/>
</dbReference>
<accession>A0A4V3I6L5</accession>
<keyword evidence="1" id="KW-0805">Transcription regulation</keyword>
<dbReference type="Pfam" id="PF00392">
    <property type="entry name" value="GntR"/>
    <property type="match status" value="1"/>
</dbReference>
<dbReference type="Gene3D" id="1.10.10.10">
    <property type="entry name" value="Winged helix-like DNA-binding domain superfamily/Winged helix DNA-binding domain"/>
    <property type="match status" value="1"/>
</dbReference>
<dbReference type="Gene3D" id="1.20.120.530">
    <property type="entry name" value="GntR ligand-binding domain-like"/>
    <property type="match status" value="1"/>
</dbReference>